<gene>
    <name evidence="2" type="ORF">CDG68_10725</name>
</gene>
<evidence type="ECO:0000313" key="2">
    <source>
        <dbReference type="EMBL" id="AYO54078.1"/>
    </source>
</evidence>
<feature type="transmembrane region" description="Helical" evidence="1">
    <location>
        <begin position="20"/>
        <end position="41"/>
    </location>
</feature>
<accession>A0A3G2T1L8</accession>
<name>A0A3G2T1L8_9GAMM</name>
<dbReference type="AlphaFoldDB" id="A0A3G2T1L8"/>
<reference evidence="2 3" key="1">
    <citation type="submission" date="2018-10" db="EMBL/GenBank/DDBJ databases">
        <title>The complete genome of Acinetobacter wuhouensis strain WCHAW010062.</title>
        <authorList>
            <person name="Hu Y."/>
            <person name="Long H."/>
            <person name="Feng Y."/>
            <person name="Zong Z."/>
        </authorList>
    </citation>
    <scope>NUCLEOTIDE SEQUENCE [LARGE SCALE GENOMIC DNA]</scope>
    <source>
        <strain evidence="2 3">WCHAW010062</strain>
    </source>
</reference>
<keyword evidence="1" id="KW-0472">Membrane</keyword>
<dbReference type="RefSeq" id="WP_087553077.1">
    <property type="nucleotide sequence ID" value="NZ_CP033133.1"/>
</dbReference>
<organism evidence="2 3">
    <name type="scientific">Acinetobacter wuhouensis</name>
    <dbReference type="NCBI Taxonomy" id="1879050"/>
    <lineage>
        <taxon>Bacteria</taxon>
        <taxon>Pseudomonadati</taxon>
        <taxon>Pseudomonadota</taxon>
        <taxon>Gammaproteobacteria</taxon>
        <taxon>Moraxellales</taxon>
        <taxon>Moraxellaceae</taxon>
        <taxon>Acinetobacter</taxon>
    </lineage>
</organism>
<evidence type="ECO:0000256" key="1">
    <source>
        <dbReference type="SAM" id="Phobius"/>
    </source>
</evidence>
<dbReference type="EMBL" id="CP033133">
    <property type="protein sequence ID" value="AYO54078.1"/>
    <property type="molecule type" value="Genomic_DNA"/>
</dbReference>
<sequence>MLKFKDYFQKLYRSFPLERFLNFFVACMIVGMITLATLALLRPISPTQYKNVLAYSDQAAYPKTQVLAKHLSQQERISVAEYFRLLRAYYYEKQRIKQYPAVDVANSK</sequence>
<keyword evidence="1" id="KW-1133">Transmembrane helix</keyword>
<evidence type="ECO:0000313" key="3">
    <source>
        <dbReference type="Proteomes" id="UP000279962"/>
    </source>
</evidence>
<proteinExistence type="predicted"/>
<keyword evidence="1" id="KW-0812">Transmembrane</keyword>
<protein>
    <submittedName>
        <fullName evidence="2">Uncharacterized protein</fullName>
    </submittedName>
</protein>
<dbReference type="Proteomes" id="UP000279962">
    <property type="component" value="Chromosome"/>
</dbReference>